<organism evidence="8 9">
    <name type="scientific">Lachnellula arida</name>
    <dbReference type="NCBI Taxonomy" id="1316785"/>
    <lineage>
        <taxon>Eukaryota</taxon>
        <taxon>Fungi</taxon>
        <taxon>Dikarya</taxon>
        <taxon>Ascomycota</taxon>
        <taxon>Pezizomycotina</taxon>
        <taxon>Leotiomycetes</taxon>
        <taxon>Helotiales</taxon>
        <taxon>Lachnaceae</taxon>
        <taxon>Lachnellula</taxon>
    </lineage>
</organism>
<feature type="transmembrane region" description="Helical" evidence="7">
    <location>
        <begin position="326"/>
        <end position="345"/>
    </location>
</feature>
<feature type="compositionally biased region" description="Pro residues" evidence="6">
    <location>
        <begin position="556"/>
        <end position="565"/>
    </location>
</feature>
<gene>
    <name evidence="8" type="primary">palH</name>
    <name evidence="8" type="ORF">LARI1_G001400</name>
</gene>
<keyword evidence="3 7" id="KW-1133">Transmembrane helix</keyword>
<feature type="transmembrane region" description="Helical" evidence="7">
    <location>
        <begin position="194"/>
        <end position="212"/>
    </location>
</feature>
<feature type="transmembrane region" description="Helical" evidence="7">
    <location>
        <begin position="365"/>
        <end position="387"/>
    </location>
</feature>
<feature type="region of interest" description="Disordered" evidence="6">
    <location>
        <begin position="535"/>
        <end position="578"/>
    </location>
</feature>
<feature type="compositionally biased region" description="Polar residues" evidence="6">
    <location>
        <begin position="843"/>
        <end position="852"/>
    </location>
</feature>
<evidence type="ECO:0000256" key="7">
    <source>
        <dbReference type="SAM" id="Phobius"/>
    </source>
</evidence>
<accession>A0A8T9BRJ0</accession>
<dbReference type="AlphaFoldDB" id="A0A8T9BRJ0"/>
<evidence type="ECO:0000256" key="4">
    <source>
        <dbReference type="ARBA" id="ARBA00023136"/>
    </source>
</evidence>
<evidence type="ECO:0000256" key="5">
    <source>
        <dbReference type="ARBA" id="ARBA00038109"/>
    </source>
</evidence>
<comment type="similarity">
    <text evidence="5">Belongs to the palH/RIM21 family.</text>
</comment>
<dbReference type="InterPro" id="IPR014844">
    <property type="entry name" value="PalH"/>
</dbReference>
<evidence type="ECO:0000313" key="9">
    <source>
        <dbReference type="Proteomes" id="UP000469559"/>
    </source>
</evidence>
<sequence length="880" mass="96606">MSPLTVRSLYCAGTSGAPNPVHPVHPAPGTALPVSRQHRNPNTTYAGGDQIRPAKEFYIILIELYCEKPQFEPQTRLHLHVQCRTLTTEVSSRDPRQDRNDLIMEARQIINLAHPTVISATASRPHCTPFTLPSNGVLTLGLSEVITLTSDAVFSPECTGTSGDIIITNTDSSSPSTLFDLRDPFYASTIPECYALASATVIAYMLVIMLLITPRTFLHDGIVLLGRRGFTNGPSGSDAGIGIGGRPWLQKVAAMTVAISLTIATADTFRVAERQYNEGIMDAGALQLEVEDGTELKVIRVISDTFLWLAQAQTLIRLFPRQREKIIIKWTAFALISLDVLFSILNTWVYNGNSRPRSFVDAVPALAYLFQLALSLLYSAWVIYYSITKRRYAFYHSEMKNICLVALLSLVAVLVPTVFFVLDISKPTLAGWGDYVRWVGAAAASVVVWEWVERIEALERNEKKDGVLGREVFDGDEMIDITPSSDEVWAQRNARRKDDEEGGSGGATTSSNGRVWPGMSSLASRYRSRVVAHHGDEGGIHGPEIPQKAARRVPRPRPPLWPGRPAPAATPISRTDTASAESTVYAVRYHPISEATPPTRPGGSRSSSADASNAISTYGDVNDQVRKDVAMEQMEAGSEESTEDRRKASWQALNPFQRKLQIPPPEVSAHATKVQDPASIHGSSHRWNVRAKFEEFAATQAEKLREKTRPVVDAASLPVTVIPAPVRRRDLQGTLQELENADRNELPLASPTAPEPWLNRTSRTTPVLDDPDHSRRSQSRSQRLSDPYTPDDLNRPSTHQRGTVSFVSAGQQDRERHASIRNKPTSPVSPPSTGADPRDKAATISSRSSNVIVRTAASPAGLPVHSIPAPPRKPRSNDDD</sequence>
<feature type="region of interest" description="Disordered" evidence="6">
    <location>
        <begin position="492"/>
        <end position="518"/>
    </location>
</feature>
<feature type="compositionally biased region" description="Polar residues" evidence="6">
    <location>
        <begin position="795"/>
        <end position="811"/>
    </location>
</feature>
<evidence type="ECO:0000313" key="8">
    <source>
        <dbReference type="EMBL" id="TVY20949.1"/>
    </source>
</evidence>
<feature type="region of interest" description="Disordered" evidence="6">
    <location>
        <begin position="15"/>
        <end position="48"/>
    </location>
</feature>
<name>A0A8T9BRJ0_9HELO</name>
<comment type="subcellular location">
    <subcellularLocation>
        <location evidence="1">Membrane</location>
        <topology evidence="1">Multi-pass membrane protein</topology>
    </subcellularLocation>
</comment>
<protein>
    <submittedName>
        <fullName evidence="8">pH-response regulator protein palH/RIM21</fullName>
    </submittedName>
</protein>
<dbReference type="OrthoDB" id="5393256at2759"/>
<comment type="caution">
    <text evidence="8">The sequence shown here is derived from an EMBL/GenBank/DDBJ whole genome shotgun (WGS) entry which is preliminary data.</text>
</comment>
<evidence type="ECO:0000256" key="2">
    <source>
        <dbReference type="ARBA" id="ARBA00022692"/>
    </source>
</evidence>
<evidence type="ECO:0000256" key="1">
    <source>
        <dbReference type="ARBA" id="ARBA00004141"/>
    </source>
</evidence>
<dbReference type="GO" id="GO:0071467">
    <property type="term" value="P:cellular response to pH"/>
    <property type="evidence" value="ECO:0007669"/>
    <property type="project" value="TreeGrafter"/>
</dbReference>
<reference evidence="8 9" key="1">
    <citation type="submission" date="2018-05" db="EMBL/GenBank/DDBJ databases">
        <title>Whole genome sequencing for identification of molecular markers to develop diagnostic detection tools for the regulated plant pathogen Lachnellula willkommii.</title>
        <authorList>
            <person name="Giroux E."/>
            <person name="Bilodeau G."/>
        </authorList>
    </citation>
    <scope>NUCLEOTIDE SEQUENCE [LARGE SCALE GENOMIC DNA]</scope>
    <source>
        <strain evidence="8 9">CBS 203.66</strain>
    </source>
</reference>
<keyword evidence="4 7" id="KW-0472">Membrane</keyword>
<dbReference type="PANTHER" id="PTHR35779">
    <property type="entry name" value="PH-RESPONSE REGULATOR PROTEIN PALH/RIM21"/>
    <property type="match status" value="1"/>
</dbReference>
<dbReference type="PANTHER" id="PTHR35779:SF1">
    <property type="entry name" value="PH-RESPONSE REGULATOR PROTEIN PALH_RIM21"/>
    <property type="match status" value="1"/>
</dbReference>
<feature type="region of interest" description="Disordered" evidence="6">
    <location>
        <begin position="590"/>
        <end position="624"/>
    </location>
</feature>
<feature type="transmembrane region" description="Helical" evidence="7">
    <location>
        <begin position="399"/>
        <end position="423"/>
    </location>
</feature>
<keyword evidence="9" id="KW-1185">Reference proteome</keyword>
<feature type="region of interest" description="Disordered" evidence="6">
    <location>
        <begin position="737"/>
        <end position="880"/>
    </location>
</feature>
<evidence type="ECO:0000256" key="3">
    <source>
        <dbReference type="ARBA" id="ARBA00022989"/>
    </source>
</evidence>
<evidence type="ECO:0000256" key="6">
    <source>
        <dbReference type="SAM" id="MobiDB-lite"/>
    </source>
</evidence>
<proteinExistence type="inferred from homology"/>
<dbReference type="Proteomes" id="UP000469559">
    <property type="component" value="Unassembled WGS sequence"/>
</dbReference>
<dbReference type="GO" id="GO:0005886">
    <property type="term" value="C:plasma membrane"/>
    <property type="evidence" value="ECO:0007669"/>
    <property type="project" value="TreeGrafter"/>
</dbReference>
<dbReference type="Pfam" id="PF08733">
    <property type="entry name" value="PalH"/>
    <property type="match status" value="1"/>
</dbReference>
<dbReference type="EMBL" id="QGMF01000033">
    <property type="protein sequence ID" value="TVY20949.1"/>
    <property type="molecule type" value="Genomic_DNA"/>
</dbReference>
<keyword evidence="2 7" id="KW-0812">Transmembrane</keyword>